<keyword evidence="2 7" id="KW-0813">Transport</keyword>
<dbReference type="PROSITE" id="PS50928">
    <property type="entry name" value="ABC_TM1"/>
    <property type="match status" value="1"/>
</dbReference>
<feature type="transmembrane region" description="Helical" evidence="7">
    <location>
        <begin position="130"/>
        <end position="154"/>
    </location>
</feature>
<reference evidence="9 10" key="1">
    <citation type="submission" date="2024-05" db="EMBL/GenBank/DDBJ databases">
        <title>Roseateles sp. DJS-2-20 16S ribosomal RNA gene Genome sequencing and assembly.</title>
        <authorList>
            <person name="Woo H."/>
        </authorList>
    </citation>
    <scope>NUCLEOTIDE SEQUENCE [LARGE SCALE GENOMIC DNA]</scope>
    <source>
        <strain evidence="9 10">DJS-2-20</strain>
    </source>
</reference>
<evidence type="ECO:0000256" key="1">
    <source>
        <dbReference type="ARBA" id="ARBA00004651"/>
    </source>
</evidence>
<evidence type="ECO:0000256" key="2">
    <source>
        <dbReference type="ARBA" id="ARBA00022448"/>
    </source>
</evidence>
<dbReference type="InterPro" id="IPR035906">
    <property type="entry name" value="MetI-like_sf"/>
</dbReference>
<dbReference type="Proteomes" id="UP001495147">
    <property type="component" value="Unassembled WGS sequence"/>
</dbReference>
<dbReference type="CDD" id="cd06261">
    <property type="entry name" value="TM_PBP2"/>
    <property type="match status" value="1"/>
</dbReference>
<dbReference type="SUPFAM" id="SSF161098">
    <property type="entry name" value="MetI-like"/>
    <property type="match status" value="1"/>
</dbReference>
<proteinExistence type="inferred from homology"/>
<evidence type="ECO:0000313" key="9">
    <source>
        <dbReference type="EMBL" id="MEO3692447.1"/>
    </source>
</evidence>
<keyword evidence="6 7" id="KW-0472">Membrane</keyword>
<keyword evidence="5 7" id="KW-1133">Transmembrane helix</keyword>
<keyword evidence="3" id="KW-1003">Cell membrane</keyword>
<feature type="domain" description="ABC transmembrane type-1" evidence="8">
    <location>
        <begin position="65"/>
        <end position="254"/>
    </location>
</feature>
<feature type="transmembrane region" description="Helical" evidence="7">
    <location>
        <begin position="237"/>
        <end position="258"/>
    </location>
</feature>
<dbReference type="InterPro" id="IPR000515">
    <property type="entry name" value="MetI-like"/>
</dbReference>
<dbReference type="EMBL" id="JBDPZD010000003">
    <property type="protein sequence ID" value="MEO3692447.1"/>
    <property type="molecule type" value="Genomic_DNA"/>
</dbReference>
<dbReference type="RefSeq" id="WP_347705264.1">
    <property type="nucleotide sequence ID" value="NZ_JBDPZD010000003.1"/>
</dbReference>
<comment type="similarity">
    <text evidence="7">Belongs to the binding-protein-dependent transport system permease family.</text>
</comment>
<comment type="subcellular location">
    <subcellularLocation>
        <location evidence="1 7">Cell membrane</location>
        <topology evidence="1 7">Multi-pass membrane protein</topology>
    </subcellularLocation>
</comment>
<accession>A0ABV0G3Z5</accession>
<evidence type="ECO:0000256" key="6">
    <source>
        <dbReference type="ARBA" id="ARBA00023136"/>
    </source>
</evidence>
<name>A0ABV0G3Z5_9BURK</name>
<organism evidence="9 10">
    <name type="scientific">Roseateles paludis</name>
    <dbReference type="NCBI Taxonomy" id="3145238"/>
    <lineage>
        <taxon>Bacteria</taxon>
        <taxon>Pseudomonadati</taxon>
        <taxon>Pseudomonadota</taxon>
        <taxon>Betaproteobacteria</taxon>
        <taxon>Burkholderiales</taxon>
        <taxon>Sphaerotilaceae</taxon>
        <taxon>Roseateles</taxon>
    </lineage>
</organism>
<gene>
    <name evidence="9" type="ORF">ABDJ85_13285</name>
</gene>
<evidence type="ECO:0000259" key="8">
    <source>
        <dbReference type="PROSITE" id="PS50928"/>
    </source>
</evidence>
<feature type="transmembrane region" description="Helical" evidence="7">
    <location>
        <begin position="64"/>
        <end position="90"/>
    </location>
</feature>
<comment type="caution">
    <text evidence="9">The sequence shown here is derived from an EMBL/GenBank/DDBJ whole genome shotgun (WGS) entry which is preliminary data.</text>
</comment>
<protein>
    <submittedName>
        <fullName evidence="9">Carbohydrate ABC transporter permease</fullName>
    </submittedName>
</protein>
<evidence type="ECO:0000256" key="3">
    <source>
        <dbReference type="ARBA" id="ARBA00022475"/>
    </source>
</evidence>
<dbReference type="PANTHER" id="PTHR43744">
    <property type="entry name" value="ABC TRANSPORTER PERMEASE PROTEIN MG189-RELATED-RELATED"/>
    <property type="match status" value="1"/>
</dbReference>
<feature type="transmembrane region" description="Helical" evidence="7">
    <location>
        <begin position="175"/>
        <end position="197"/>
    </location>
</feature>
<dbReference type="PANTHER" id="PTHR43744:SF12">
    <property type="entry name" value="ABC TRANSPORTER PERMEASE PROTEIN MG189-RELATED"/>
    <property type="match status" value="1"/>
</dbReference>
<evidence type="ECO:0000256" key="5">
    <source>
        <dbReference type="ARBA" id="ARBA00022989"/>
    </source>
</evidence>
<evidence type="ECO:0000313" key="10">
    <source>
        <dbReference type="Proteomes" id="UP001495147"/>
    </source>
</evidence>
<dbReference type="Gene3D" id="1.10.3720.10">
    <property type="entry name" value="MetI-like"/>
    <property type="match status" value="1"/>
</dbReference>
<evidence type="ECO:0000256" key="4">
    <source>
        <dbReference type="ARBA" id="ARBA00022692"/>
    </source>
</evidence>
<dbReference type="Pfam" id="PF00528">
    <property type="entry name" value="BPD_transp_1"/>
    <property type="match status" value="1"/>
</dbReference>
<keyword evidence="10" id="KW-1185">Reference proteome</keyword>
<keyword evidence="4 7" id="KW-0812">Transmembrane</keyword>
<feature type="transmembrane region" description="Helical" evidence="7">
    <location>
        <begin position="102"/>
        <end position="124"/>
    </location>
</feature>
<sequence length="268" mass="29276">MKKLWVNGLLALLALVTVFPLVWMLCVSFMQPGEAASLPPPLLPQHPTLQHYEKLLGSGGIGRAFFNSLLLAIGTTVVSTTLNTLAGYAFARLRFRHRDRVFALLLAALVIPGQVAMLPLFLMLKGLGLVNTWMGVLVPGMAGIFGIFLVRQYALNVPQDLLEAARIDGAGEWRTFVSVVLPLLTPVLVTLALFAFLGSWNDFMWPLIMLTDGDLHTLPVALAALSREHVQDSEFMMAGAVITVLPVLLLFIALQRFYLQGLMLGGVK</sequence>
<evidence type="ECO:0000256" key="7">
    <source>
        <dbReference type="RuleBase" id="RU363032"/>
    </source>
</evidence>